<dbReference type="EMBL" id="FNRM01000003">
    <property type="protein sequence ID" value="SEA38984.1"/>
    <property type="molecule type" value="Genomic_DNA"/>
</dbReference>
<dbReference type="PROSITE" id="PS51371">
    <property type="entry name" value="CBS"/>
    <property type="match status" value="2"/>
</dbReference>
<accession>A0A1H4AT91</accession>
<dbReference type="InterPro" id="IPR000644">
    <property type="entry name" value="CBS_dom"/>
</dbReference>
<name>A0A1H4AT91_ALKAM</name>
<dbReference type="PANTHER" id="PTHR43080:SF2">
    <property type="entry name" value="CBS DOMAIN-CONTAINING PROTEIN"/>
    <property type="match status" value="1"/>
</dbReference>
<evidence type="ECO:0000313" key="4">
    <source>
        <dbReference type="EMBL" id="SEA38984.1"/>
    </source>
</evidence>
<protein>
    <submittedName>
        <fullName evidence="4">CBS domain-containing protein</fullName>
    </submittedName>
</protein>
<gene>
    <name evidence="4" type="ORF">SAMN04488051_10314</name>
</gene>
<dbReference type="CDD" id="cd04629">
    <property type="entry name" value="CBS_pair_bac"/>
    <property type="match status" value="1"/>
</dbReference>
<dbReference type="InterPro" id="IPR051257">
    <property type="entry name" value="Diverse_CBS-Domain"/>
</dbReference>
<dbReference type="AlphaFoldDB" id="A0A1H4AT91"/>
<proteinExistence type="predicted"/>
<evidence type="ECO:0000313" key="5">
    <source>
        <dbReference type="Proteomes" id="UP000198773"/>
    </source>
</evidence>
<dbReference type="OrthoDB" id="9790355at2"/>
<organism evidence="4 5">
    <name type="scientific">Alkalimonas amylolytica</name>
    <dbReference type="NCBI Taxonomy" id="152573"/>
    <lineage>
        <taxon>Bacteria</taxon>
        <taxon>Pseudomonadati</taxon>
        <taxon>Pseudomonadota</taxon>
        <taxon>Gammaproteobacteria</taxon>
        <taxon>Alkalimonas</taxon>
    </lineage>
</organism>
<dbReference type="Pfam" id="PF00571">
    <property type="entry name" value="CBS"/>
    <property type="match status" value="2"/>
</dbReference>
<dbReference type="PANTHER" id="PTHR43080">
    <property type="entry name" value="CBS DOMAIN-CONTAINING PROTEIN CBSX3, MITOCHONDRIAL"/>
    <property type="match status" value="1"/>
</dbReference>
<dbReference type="STRING" id="152573.SAMN04488051_10314"/>
<evidence type="ECO:0000256" key="1">
    <source>
        <dbReference type="ARBA" id="ARBA00023122"/>
    </source>
</evidence>
<feature type="domain" description="CBS" evidence="3">
    <location>
        <begin position="77"/>
        <end position="133"/>
    </location>
</feature>
<dbReference type="Proteomes" id="UP000198773">
    <property type="component" value="Unassembled WGS sequence"/>
</dbReference>
<dbReference type="RefSeq" id="WP_091341139.1">
    <property type="nucleotide sequence ID" value="NZ_FNRM01000003.1"/>
</dbReference>
<dbReference type="SUPFAM" id="SSF54631">
    <property type="entry name" value="CBS-domain pair"/>
    <property type="match status" value="1"/>
</dbReference>
<evidence type="ECO:0000256" key="2">
    <source>
        <dbReference type="PROSITE-ProRule" id="PRU00703"/>
    </source>
</evidence>
<dbReference type="SMART" id="SM00116">
    <property type="entry name" value="CBS"/>
    <property type="match status" value="2"/>
</dbReference>
<reference evidence="4 5" key="1">
    <citation type="submission" date="2016-10" db="EMBL/GenBank/DDBJ databases">
        <authorList>
            <person name="de Groot N.N."/>
        </authorList>
    </citation>
    <scope>NUCLEOTIDE SEQUENCE [LARGE SCALE GENOMIC DNA]</scope>
    <source>
        <strain evidence="4 5">CGMCC 1.3430</strain>
    </source>
</reference>
<dbReference type="InterPro" id="IPR046342">
    <property type="entry name" value="CBS_dom_sf"/>
</dbReference>
<sequence>MDLLKVGDYMNNHPVTFTADMTLELAADRLTISNQTGGPVVDDHNKVIGFLSEQDCLALMLKSTYHDQQVAHVRDIMQTEVLSVKPYDGIIDLAQMMLKLKPKLYPVVDDNNQLLGIISRSHVLAALDKEMNSHYRKAV</sequence>
<feature type="domain" description="CBS" evidence="3">
    <location>
        <begin position="10"/>
        <end position="68"/>
    </location>
</feature>
<dbReference type="InterPro" id="IPR044729">
    <property type="entry name" value="CBS_bac"/>
</dbReference>
<keyword evidence="1 2" id="KW-0129">CBS domain</keyword>
<dbReference type="Gene3D" id="3.10.580.10">
    <property type="entry name" value="CBS-domain"/>
    <property type="match status" value="1"/>
</dbReference>
<keyword evidence="5" id="KW-1185">Reference proteome</keyword>
<evidence type="ECO:0000259" key="3">
    <source>
        <dbReference type="PROSITE" id="PS51371"/>
    </source>
</evidence>